<reference evidence="1" key="1">
    <citation type="submission" date="2021-06" db="EMBL/GenBank/DDBJ databases">
        <authorList>
            <person name="Kallberg Y."/>
            <person name="Tangrot J."/>
            <person name="Rosling A."/>
        </authorList>
    </citation>
    <scope>NUCLEOTIDE SEQUENCE</scope>
    <source>
        <strain evidence="1">28 12/20/2015</strain>
    </source>
</reference>
<protein>
    <submittedName>
        <fullName evidence="1">5441_t:CDS:1</fullName>
    </submittedName>
</protein>
<organism evidence="1 2">
    <name type="scientific">Cetraspora pellucida</name>
    <dbReference type="NCBI Taxonomy" id="1433469"/>
    <lineage>
        <taxon>Eukaryota</taxon>
        <taxon>Fungi</taxon>
        <taxon>Fungi incertae sedis</taxon>
        <taxon>Mucoromycota</taxon>
        <taxon>Glomeromycotina</taxon>
        <taxon>Glomeromycetes</taxon>
        <taxon>Diversisporales</taxon>
        <taxon>Gigasporaceae</taxon>
        <taxon>Cetraspora</taxon>
    </lineage>
</organism>
<sequence length="518" mass="58940">MKNALELQKHSFPSLIALDKWENQIQELVIRHCPKLQSLDASNNQKLANFDLDNCSNLETIHLFGNPKLNDLNLAGSQRIRELKLDHTNLNNLDLSLITQLQKIDISRSKLTKLDVGNCLQLSDLNCSHNQLTKLKLGKLEHLTCLNCGDNQLQELGINQCLKLKSLNCSNNLLTELQLANNNQLEKLDIGNNNFSQDLVIFSKLKNLEELRKIQTDNSYCGKLLKLVTDIPLRLLNQRGEEIGENYDYEGIKYQGFALRDARSRKDKKAAEKLKITYQQGSKEDEKELTMTKWGKKALEKARKEQNQEVPKMGIYYGNAEVTLISINTQAEEENLNKKNKKEFALETLKKIDVNELEDKISLRLYEALKAVKNRRRGTAVDGVYSILGLLPYGEKVKVEYKERGHKYTKEELKIETKDDVENGKIHGSINIQGGTNVFCQPDSLEFVKTGIKLNGLKYPIKGTGFRSKEATSTGFFSLQVYREDKNDVNASSSLWGLEKTLKLVKKGDILVIPNEEE</sequence>
<evidence type="ECO:0000313" key="2">
    <source>
        <dbReference type="Proteomes" id="UP000789366"/>
    </source>
</evidence>
<dbReference type="EMBL" id="CAJVPW010003896">
    <property type="protein sequence ID" value="CAG8531508.1"/>
    <property type="molecule type" value="Genomic_DNA"/>
</dbReference>
<gene>
    <name evidence="1" type="ORF">SPELUC_LOCUS4387</name>
</gene>
<accession>A0ACA9LHK8</accession>
<proteinExistence type="predicted"/>
<comment type="caution">
    <text evidence="1">The sequence shown here is derived from an EMBL/GenBank/DDBJ whole genome shotgun (WGS) entry which is preliminary data.</text>
</comment>
<dbReference type="Proteomes" id="UP000789366">
    <property type="component" value="Unassembled WGS sequence"/>
</dbReference>
<keyword evidence="2" id="KW-1185">Reference proteome</keyword>
<evidence type="ECO:0000313" key="1">
    <source>
        <dbReference type="EMBL" id="CAG8531508.1"/>
    </source>
</evidence>
<name>A0ACA9LHK8_9GLOM</name>